<dbReference type="Pfam" id="PF01527">
    <property type="entry name" value="HTH_Tnp_1"/>
    <property type="match status" value="1"/>
</dbReference>
<feature type="coiled-coil region" evidence="1">
    <location>
        <begin position="64"/>
        <end position="91"/>
    </location>
</feature>
<proteinExistence type="predicted"/>
<evidence type="ECO:0000313" key="2">
    <source>
        <dbReference type="EMBL" id="MBO0360725.1"/>
    </source>
</evidence>
<organism evidence="2 3">
    <name type="scientific">Hymenobacter telluris</name>
    <dbReference type="NCBI Taxonomy" id="2816474"/>
    <lineage>
        <taxon>Bacteria</taxon>
        <taxon>Pseudomonadati</taxon>
        <taxon>Bacteroidota</taxon>
        <taxon>Cytophagia</taxon>
        <taxon>Cytophagales</taxon>
        <taxon>Hymenobacteraceae</taxon>
        <taxon>Hymenobacter</taxon>
    </lineage>
</organism>
<gene>
    <name evidence="2" type="ORF">J0X19_22380</name>
</gene>
<dbReference type="RefSeq" id="WP_206986636.1">
    <property type="nucleotide sequence ID" value="NZ_JAFLQZ010000022.1"/>
</dbReference>
<keyword evidence="3" id="KW-1185">Reference proteome</keyword>
<evidence type="ECO:0000313" key="3">
    <source>
        <dbReference type="Proteomes" id="UP000664144"/>
    </source>
</evidence>
<dbReference type="GO" id="GO:0004803">
    <property type="term" value="F:transposase activity"/>
    <property type="evidence" value="ECO:0007669"/>
    <property type="project" value="InterPro"/>
</dbReference>
<name>A0A939F262_9BACT</name>
<dbReference type="InterPro" id="IPR009057">
    <property type="entry name" value="Homeodomain-like_sf"/>
</dbReference>
<dbReference type="Gene3D" id="1.10.10.60">
    <property type="entry name" value="Homeodomain-like"/>
    <property type="match status" value="1"/>
</dbReference>
<dbReference type="EMBL" id="JAFLQZ010000022">
    <property type="protein sequence ID" value="MBO0360725.1"/>
    <property type="molecule type" value="Genomic_DNA"/>
</dbReference>
<dbReference type="SUPFAM" id="SSF46689">
    <property type="entry name" value="Homeodomain-like"/>
    <property type="match status" value="1"/>
</dbReference>
<evidence type="ECO:0000256" key="1">
    <source>
        <dbReference type="SAM" id="Coils"/>
    </source>
</evidence>
<keyword evidence="1" id="KW-0175">Coiled coil</keyword>
<dbReference type="AlphaFoldDB" id="A0A939F262"/>
<dbReference type="GO" id="GO:0006313">
    <property type="term" value="P:DNA transposition"/>
    <property type="evidence" value="ECO:0007669"/>
    <property type="project" value="InterPro"/>
</dbReference>
<accession>A0A939F262</accession>
<dbReference type="InterPro" id="IPR002514">
    <property type="entry name" value="Transposase_8"/>
</dbReference>
<sequence>MSSKPTNSSPRKRRRYDEAFRAEALRLAGESRSTQAAARQLGISPKLLYKWQKALQPVLEVGRGEKESAAMRQLRAENRRLQQERDILKKALASCLL</sequence>
<protein>
    <submittedName>
        <fullName evidence="2">Transposase</fullName>
    </submittedName>
</protein>
<dbReference type="Proteomes" id="UP000664144">
    <property type="component" value="Unassembled WGS sequence"/>
</dbReference>
<reference evidence="2" key="1">
    <citation type="submission" date="2021-03" db="EMBL/GenBank/DDBJ databases">
        <authorList>
            <person name="Kim M.K."/>
        </authorList>
    </citation>
    <scope>NUCLEOTIDE SEQUENCE</scope>
    <source>
        <strain evidence="2">BT186</strain>
    </source>
</reference>
<comment type="caution">
    <text evidence="2">The sequence shown here is derived from an EMBL/GenBank/DDBJ whole genome shotgun (WGS) entry which is preliminary data.</text>
</comment>
<dbReference type="GO" id="GO:0003677">
    <property type="term" value="F:DNA binding"/>
    <property type="evidence" value="ECO:0007669"/>
    <property type="project" value="InterPro"/>
</dbReference>